<feature type="transmembrane region" description="Helical" evidence="2">
    <location>
        <begin position="113"/>
        <end position="137"/>
    </location>
</feature>
<feature type="transmembrane region" description="Helical" evidence="2">
    <location>
        <begin position="6"/>
        <end position="27"/>
    </location>
</feature>
<keyword evidence="2" id="KW-0812">Transmembrane</keyword>
<feature type="region of interest" description="Disordered" evidence="1">
    <location>
        <begin position="186"/>
        <end position="210"/>
    </location>
</feature>
<dbReference type="EMBL" id="JAPKFM010000025">
    <property type="protein sequence ID" value="MCX2966283.1"/>
    <property type="molecule type" value="Genomic_DNA"/>
</dbReference>
<dbReference type="Proteomes" id="UP001143347">
    <property type="component" value="Unassembled WGS sequence"/>
</dbReference>
<accession>A0A9X3I5Y0</accession>
<keyword evidence="4" id="KW-1185">Reference proteome</keyword>
<gene>
    <name evidence="3" type="ORF">OSB52_19560</name>
</gene>
<feature type="transmembrane region" description="Helical" evidence="2">
    <location>
        <begin position="84"/>
        <end position="107"/>
    </location>
</feature>
<reference evidence="3" key="1">
    <citation type="submission" date="2022-10" db="EMBL/GenBank/DDBJ databases">
        <title>WGS of marine actinomycetes from Thailand.</title>
        <authorList>
            <person name="Thawai C."/>
        </authorList>
    </citation>
    <scope>NUCLEOTIDE SEQUENCE</scope>
    <source>
        <strain evidence="3">SW21</strain>
    </source>
</reference>
<dbReference type="AlphaFoldDB" id="A0A9X3I5Y0"/>
<feature type="compositionally biased region" description="Basic and acidic residues" evidence="1">
    <location>
        <begin position="186"/>
        <end position="198"/>
    </location>
</feature>
<dbReference type="RefSeq" id="WP_266063195.1">
    <property type="nucleotide sequence ID" value="NZ_JAPKFM010000025.1"/>
</dbReference>
<keyword evidence="2" id="KW-1133">Transmembrane helix</keyword>
<sequence>MIRVMTQWIPVIGGLTTALIGALAVLLRARSEMAAKGNWERIKLLQEISEKLAEDDLRSWIDQYTHLLIRSTAISSTRVKVGRFYAVFVPAGTVALAGGCLGLAGVVVDSSEITSIATIMFCAGLLATLLCMFIPLAPDLLPGVPRKQMNGELLALRKNILDSHTGVGRERGTTIASDMLAAFSSSRKEKTESARNEQKLLNAEMGDEGK</sequence>
<keyword evidence="2" id="KW-0472">Membrane</keyword>
<comment type="caution">
    <text evidence="3">The sequence shown here is derived from an EMBL/GenBank/DDBJ whole genome shotgun (WGS) entry which is preliminary data.</text>
</comment>
<evidence type="ECO:0000256" key="1">
    <source>
        <dbReference type="SAM" id="MobiDB-lite"/>
    </source>
</evidence>
<evidence type="ECO:0000256" key="2">
    <source>
        <dbReference type="SAM" id="Phobius"/>
    </source>
</evidence>
<proteinExistence type="predicted"/>
<evidence type="ECO:0000313" key="3">
    <source>
        <dbReference type="EMBL" id="MCX2966283.1"/>
    </source>
</evidence>
<evidence type="ECO:0000313" key="4">
    <source>
        <dbReference type="Proteomes" id="UP001143347"/>
    </source>
</evidence>
<protein>
    <submittedName>
        <fullName evidence="3">Uncharacterized protein</fullName>
    </submittedName>
</protein>
<name>A0A9X3I5Y0_9ACTN</name>
<organism evidence="3 4">
    <name type="scientific">Gordonia aquimaris</name>
    <dbReference type="NCBI Taxonomy" id="2984863"/>
    <lineage>
        <taxon>Bacteria</taxon>
        <taxon>Bacillati</taxon>
        <taxon>Actinomycetota</taxon>
        <taxon>Actinomycetes</taxon>
        <taxon>Mycobacteriales</taxon>
        <taxon>Gordoniaceae</taxon>
        <taxon>Gordonia</taxon>
    </lineage>
</organism>